<protein>
    <submittedName>
        <fullName evidence="2">Uncharacterized protein</fullName>
    </submittedName>
</protein>
<dbReference type="EMBL" id="MIKF01000887">
    <property type="protein sequence ID" value="RTE68387.1"/>
    <property type="molecule type" value="Genomic_DNA"/>
</dbReference>
<proteinExistence type="predicted"/>
<evidence type="ECO:0000313" key="3">
    <source>
        <dbReference type="Proteomes" id="UP000287124"/>
    </source>
</evidence>
<reference evidence="2 3" key="1">
    <citation type="submission" date="2017-06" db="EMBL/GenBank/DDBJ databases">
        <title>Comparative genomic analysis of Ambrosia Fusariam Clade fungi.</title>
        <authorList>
            <person name="Stajich J.E."/>
            <person name="Carrillo J."/>
            <person name="Kijimoto T."/>
            <person name="Eskalen A."/>
            <person name="O'Donnell K."/>
            <person name="Kasson M."/>
        </authorList>
    </citation>
    <scope>NUCLEOTIDE SEQUENCE [LARGE SCALE GENOMIC DNA]</scope>
    <source>
        <strain evidence="2 3">UCR1854</strain>
    </source>
</reference>
<feature type="compositionally biased region" description="Pro residues" evidence="1">
    <location>
        <begin position="88"/>
        <end position="97"/>
    </location>
</feature>
<keyword evidence="3" id="KW-1185">Reference proteome</keyword>
<evidence type="ECO:0000313" key="2">
    <source>
        <dbReference type="EMBL" id="RTE68387.1"/>
    </source>
</evidence>
<name>A0A430KY15_9HYPO</name>
<dbReference type="AlphaFoldDB" id="A0A430KY15"/>
<feature type="compositionally biased region" description="Polar residues" evidence="1">
    <location>
        <begin position="57"/>
        <end position="67"/>
    </location>
</feature>
<organism evidence="2 3">
    <name type="scientific">Fusarium euwallaceae</name>
    <dbReference type="NCBI Taxonomy" id="1147111"/>
    <lineage>
        <taxon>Eukaryota</taxon>
        <taxon>Fungi</taxon>
        <taxon>Dikarya</taxon>
        <taxon>Ascomycota</taxon>
        <taxon>Pezizomycotina</taxon>
        <taxon>Sordariomycetes</taxon>
        <taxon>Hypocreomycetidae</taxon>
        <taxon>Hypocreales</taxon>
        <taxon>Nectriaceae</taxon>
        <taxon>Fusarium</taxon>
        <taxon>Fusarium solani species complex</taxon>
    </lineage>
</organism>
<gene>
    <name evidence="2" type="ORF">BHE90_017235</name>
</gene>
<sequence length="97" mass="10507">MTSLRHTYVTQAIWAVWVAWHLHPAEDRSGIGEATRQTGLDWLTGQVPDKAPINGCPENNSQVSQRGRSGGLKTMALEIERGSALSPNGPPPGPAHW</sequence>
<evidence type="ECO:0000256" key="1">
    <source>
        <dbReference type="SAM" id="MobiDB-lite"/>
    </source>
</evidence>
<accession>A0A430KY15</accession>
<dbReference type="Proteomes" id="UP000287124">
    <property type="component" value="Unassembled WGS sequence"/>
</dbReference>
<feature type="region of interest" description="Disordered" evidence="1">
    <location>
        <begin position="51"/>
        <end position="97"/>
    </location>
</feature>
<comment type="caution">
    <text evidence="2">The sequence shown here is derived from an EMBL/GenBank/DDBJ whole genome shotgun (WGS) entry which is preliminary data.</text>
</comment>